<feature type="transmembrane region" description="Helical" evidence="7">
    <location>
        <begin position="183"/>
        <end position="206"/>
    </location>
</feature>
<organism evidence="9 10">
    <name type="scientific">Microbacterium thalassium</name>
    <dbReference type="NCBI Taxonomy" id="362649"/>
    <lineage>
        <taxon>Bacteria</taxon>
        <taxon>Bacillati</taxon>
        <taxon>Actinomycetota</taxon>
        <taxon>Actinomycetes</taxon>
        <taxon>Micrococcales</taxon>
        <taxon>Microbacteriaceae</taxon>
        <taxon>Microbacterium</taxon>
    </lineage>
</organism>
<evidence type="ECO:0000256" key="1">
    <source>
        <dbReference type="ARBA" id="ARBA00004651"/>
    </source>
</evidence>
<dbReference type="GO" id="GO:0005886">
    <property type="term" value="C:plasma membrane"/>
    <property type="evidence" value="ECO:0007669"/>
    <property type="project" value="UniProtKB-SubCell"/>
</dbReference>
<comment type="caution">
    <text evidence="9">The sequence shown here is derived from an EMBL/GenBank/DDBJ whole genome shotgun (WGS) entry which is preliminary data.</text>
</comment>
<evidence type="ECO:0000313" key="10">
    <source>
        <dbReference type="Proteomes" id="UP000537775"/>
    </source>
</evidence>
<keyword evidence="3" id="KW-1003">Cell membrane</keyword>
<dbReference type="PANTHER" id="PTHR32243:SF18">
    <property type="entry name" value="INNER MEMBRANE ABC TRANSPORTER PERMEASE PROTEIN YCJP"/>
    <property type="match status" value="1"/>
</dbReference>
<dbReference type="PROSITE" id="PS50928">
    <property type="entry name" value="ABC_TM1"/>
    <property type="match status" value="1"/>
</dbReference>
<feature type="domain" description="ABC transmembrane type-1" evidence="8">
    <location>
        <begin position="115"/>
        <end position="308"/>
    </location>
</feature>
<evidence type="ECO:0000256" key="6">
    <source>
        <dbReference type="ARBA" id="ARBA00023136"/>
    </source>
</evidence>
<evidence type="ECO:0000256" key="2">
    <source>
        <dbReference type="ARBA" id="ARBA00022448"/>
    </source>
</evidence>
<keyword evidence="10" id="KW-1185">Reference proteome</keyword>
<dbReference type="InterPro" id="IPR035906">
    <property type="entry name" value="MetI-like_sf"/>
</dbReference>
<evidence type="ECO:0000256" key="7">
    <source>
        <dbReference type="RuleBase" id="RU363032"/>
    </source>
</evidence>
<keyword evidence="2 7" id="KW-0813">Transport</keyword>
<feature type="transmembrane region" description="Helical" evidence="7">
    <location>
        <begin position="227"/>
        <end position="249"/>
    </location>
</feature>
<accession>A0A7X0KUI5</accession>
<evidence type="ECO:0000256" key="4">
    <source>
        <dbReference type="ARBA" id="ARBA00022692"/>
    </source>
</evidence>
<dbReference type="CDD" id="cd06261">
    <property type="entry name" value="TM_PBP2"/>
    <property type="match status" value="1"/>
</dbReference>
<dbReference type="InterPro" id="IPR050901">
    <property type="entry name" value="BP-dep_ABC_trans_perm"/>
</dbReference>
<comment type="subcellular location">
    <subcellularLocation>
        <location evidence="1 7">Cell membrane</location>
        <topology evidence="1 7">Multi-pass membrane protein</topology>
    </subcellularLocation>
</comment>
<protein>
    <submittedName>
        <fullName evidence="9">N,N'-diacetylchitobiose transport system permease protein</fullName>
    </submittedName>
</protein>
<dbReference type="SUPFAM" id="SSF161098">
    <property type="entry name" value="MetI-like"/>
    <property type="match status" value="1"/>
</dbReference>
<evidence type="ECO:0000259" key="8">
    <source>
        <dbReference type="PROSITE" id="PS50928"/>
    </source>
</evidence>
<dbReference type="Proteomes" id="UP000537775">
    <property type="component" value="Unassembled WGS sequence"/>
</dbReference>
<feature type="transmembrane region" description="Helical" evidence="7">
    <location>
        <begin position="115"/>
        <end position="139"/>
    </location>
</feature>
<feature type="transmembrane region" description="Helical" evidence="7">
    <location>
        <begin position="45"/>
        <end position="67"/>
    </location>
</feature>
<proteinExistence type="inferred from homology"/>
<feature type="transmembrane region" description="Helical" evidence="7">
    <location>
        <begin position="287"/>
        <end position="308"/>
    </location>
</feature>
<dbReference type="InterPro" id="IPR000515">
    <property type="entry name" value="MetI-like"/>
</dbReference>
<dbReference type="AlphaFoldDB" id="A0A7X0KUI5"/>
<dbReference type="RefSeq" id="WP_184750359.1">
    <property type="nucleotide sequence ID" value="NZ_BAAAJR010000010.1"/>
</dbReference>
<dbReference type="GO" id="GO:0055085">
    <property type="term" value="P:transmembrane transport"/>
    <property type="evidence" value="ECO:0007669"/>
    <property type="project" value="InterPro"/>
</dbReference>
<keyword evidence="5 7" id="KW-1133">Transmembrane helix</keyword>
<keyword evidence="4 7" id="KW-0812">Transmembrane</keyword>
<evidence type="ECO:0000256" key="5">
    <source>
        <dbReference type="ARBA" id="ARBA00022989"/>
    </source>
</evidence>
<evidence type="ECO:0000256" key="3">
    <source>
        <dbReference type="ARBA" id="ARBA00022475"/>
    </source>
</evidence>
<dbReference type="Gene3D" id="1.10.3720.10">
    <property type="entry name" value="MetI-like"/>
    <property type="match status" value="1"/>
</dbReference>
<sequence length="323" mass="35128">MSTQVSVPTQLSTVGVDDVLGEVGQAKTPKKRSIRARRPSAKRTVYRTLLNIAAAIVFGLSVFPVYWMVNMSLTPNSEIVSRDPSFFPFHLTLQNYVTAWTREAAPGQTDFPHALMTSITVTAGVLIVTLLFAFLASIAVARFHFKGRRGFIISVLIVQMIPGEAMMFTIYGMIDDWRLMNTLLGLGIVYVASVIPFTIWTLRGFVAGVPADLEEAAMIDGCTKSQAFWKVTFPLLAPGLISTGIFAFIQSWNEFTMALLLMKGYNLPLMPWLNAFQSSSVGGSVDWGAVMAGSTLIAIPVVIFFLIVQGRMTGGLVAGAVKG</sequence>
<dbReference type="PANTHER" id="PTHR32243">
    <property type="entry name" value="MALTOSE TRANSPORT SYSTEM PERMEASE-RELATED"/>
    <property type="match status" value="1"/>
</dbReference>
<dbReference type="Pfam" id="PF00528">
    <property type="entry name" value="BPD_transp_1"/>
    <property type="match status" value="1"/>
</dbReference>
<dbReference type="EMBL" id="JACHML010000001">
    <property type="protein sequence ID" value="MBB6391202.1"/>
    <property type="molecule type" value="Genomic_DNA"/>
</dbReference>
<name>A0A7X0KUI5_9MICO</name>
<keyword evidence="6 7" id="KW-0472">Membrane</keyword>
<feature type="transmembrane region" description="Helical" evidence="7">
    <location>
        <begin position="151"/>
        <end position="171"/>
    </location>
</feature>
<reference evidence="9 10" key="1">
    <citation type="submission" date="2020-08" db="EMBL/GenBank/DDBJ databases">
        <title>Sequencing the genomes of 1000 actinobacteria strains.</title>
        <authorList>
            <person name="Klenk H.-P."/>
        </authorList>
    </citation>
    <scope>NUCLEOTIDE SEQUENCE [LARGE SCALE GENOMIC DNA]</scope>
    <source>
        <strain evidence="9 10">DSM 12511</strain>
    </source>
</reference>
<comment type="similarity">
    <text evidence="7">Belongs to the binding-protein-dependent transport system permease family.</text>
</comment>
<evidence type="ECO:0000313" key="9">
    <source>
        <dbReference type="EMBL" id="MBB6391202.1"/>
    </source>
</evidence>
<gene>
    <name evidence="9" type="ORF">HD594_001515</name>
</gene>